<proteinExistence type="inferred from homology"/>
<dbReference type="Proteomes" id="UP000288716">
    <property type="component" value="Unassembled WGS sequence"/>
</dbReference>
<keyword evidence="2" id="KW-0067">ATP-binding</keyword>
<keyword evidence="6" id="KW-1185">Reference proteome</keyword>
<dbReference type="GO" id="GO:0006357">
    <property type="term" value="P:regulation of transcription by RNA polymerase II"/>
    <property type="evidence" value="ECO:0007669"/>
    <property type="project" value="UniProtKB-ARBA"/>
</dbReference>
<dbReference type="SUPFAM" id="SSF52540">
    <property type="entry name" value="P-loop containing nucleoside triphosphate hydrolases"/>
    <property type="match status" value="1"/>
</dbReference>
<dbReference type="GO" id="GO:0006400">
    <property type="term" value="P:tRNA modification"/>
    <property type="evidence" value="ECO:0007669"/>
    <property type="project" value="UniProtKB-ARBA"/>
</dbReference>
<name>A0A443SNA4_9ACAR</name>
<comment type="caution">
    <text evidence="5">The sequence shown here is derived from an EMBL/GenBank/DDBJ whole genome shotgun (WGS) entry which is preliminary data.</text>
</comment>
<dbReference type="STRING" id="299467.A0A443SNA4"/>
<sequence length="272" mass="31163">MPLIVICGIPCSGKSTVSQRLEKYFTEEKKQNVVIVSENDIVENPNSVYESATKEKEVRSLLKSSVQRNLTKDTLVILDALNYIKGFRYELYCVAKEMKNTHCVIECMCPIDEATDRNKKKSIPFGDNLFNEVLNRYEAANSQNRWDSPLFVTTPETELCLHSVYEALYARKAPSANLSTQSQPLSETNFLYELNEKTKDIVNHITKVQQMGETSEICVPLSTFKLRINRPLSSVELNKYRRQFISYTKQHPTSNANVIPTLFIQYLNGIIE</sequence>
<dbReference type="EMBL" id="NCKV01001109">
    <property type="protein sequence ID" value="RWS29007.1"/>
    <property type="molecule type" value="Genomic_DNA"/>
</dbReference>
<reference evidence="5 6" key="1">
    <citation type="journal article" date="2018" name="Gigascience">
        <title>Genomes of trombidid mites reveal novel predicted allergens and laterally-transferred genes associated with secondary metabolism.</title>
        <authorList>
            <person name="Dong X."/>
            <person name="Chaisiri K."/>
            <person name="Xia D."/>
            <person name="Armstrong S.D."/>
            <person name="Fang Y."/>
            <person name="Donnelly M.J."/>
            <person name="Kadowaki T."/>
            <person name="McGarry J.W."/>
            <person name="Darby A.C."/>
            <person name="Makepeace B.L."/>
        </authorList>
    </citation>
    <scope>NUCLEOTIDE SEQUENCE [LARGE SCALE GENOMIC DNA]</scope>
    <source>
        <strain evidence="5">UoL-UT</strain>
    </source>
</reference>
<dbReference type="GO" id="GO:0005524">
    <property type="term" value="F:ATP binding"/>
    <property type="evidence" value="ECO:0007669"/>
    <property type="project" value="UniProtKB-KW"/>
</dbReference>
<dbReference type="Gene3D" id="3.40.50.300">
    <property type="entry name" value="P-loop containing nucleotide triphosphate hydrolases"/>
    <property type="match status" value="1"/>
</dbReference>
<dbReference type="VEuPathDB" id="VectorBase:LDEU003035"/>
<keyword evidence="1" id="KW-0547">Nucleotide-binding</keyword>
<dbReference type="OrthoDB" id="9972657at2759"/>
<dbReference type="FunFam" id="3.40.50.300:FF:000827">
    <property type="entry name" value="KTI12 chromatin-associated homolog"/>
    <property type="match status" value="1"/>
</dbReference>
<dbReference type="PANTHER" id="PTHR12435">
    <property type="match status" value="1"/>
</dbReference>
<evidence type="ECO:0000256" key="3">
    <source>
        <dbReference type="ARBA" id="ARBA00025768"/>
    </source>
</evidence>
<dbReference type="InterPro" id="IPR027417">
    <property type="entry name" value="P-loop_NTPase"/>
</dbReference>
<evidence type="ECO:0000256" key="4">
    <source>
        <dbReference type="ARBA" id="ARBA00026170"/>
    </source>
</evidence>
<organism evidence="5 6">
    <name type="scientific">Leptotrombidium deliense</name>
    <dbReference type="NCBI Taxonomy" id="299467"/>
    <lineage>
        <taxon>Eukaryota</taxon>
        <taxon>Metazoa</taxon>
        <taxon>Ecdysozoa</taxon>
        <taxon>Arthropoda</taxon>
        <taxon>Chelicerata</taxon>
        <taxon>Arachnida</taxon>
        <taxon>Acari</taxon>
        <taxon>Acariformes</taxon>
        <taxon>Trombidiformes</taxon>
        <taxon>Prostigmata</taxon>
        <taxon>Anystina</taxon>
        <taxon>Parasitengona</taxon>
        <taxon>Trombiculoidea</taxon>
        <taxon>Trombiculidae</taxon>
        <taxon>Leptotrombidium</taxon>
    </lineage>
</organism>
<dbReference type="AlphaFoldDB" id="A0A443SNA4"/>
<evidence type="ECO:0000313" key="6">
    <source>
        <dbReference type="Proteomes" id="UP000288716"/>
    </source>
</evidence>
<evidence type="ECO:0000256" key="1">
    <source>
        <dbReference type="ARBA" id="ARBA00022741"/>
    </source>
</evidence>
<dbReference type="InterPro" id="IPR013641">
    <property type="entry name" value="KTI12/PSTK"/>
</dbReference>
<dbReference type="Pfam" id="PF08433">
    <property type="entry name" value="KTI12"/>
    <property type="match status" value="1"/>
</dbReference>
<gene>
    <name evidence="5" type="ORF">B4U80_03130</name>
</gene>
<protein>
    <recommendedName>
        <fullName evidence="4">Protein KTI12 homolog</fullName>
    </recommendedName>
</protein>
<comment type="similarity">
    <text evidence="3">Belongs to the KTI12 family.</text>
</comment>
<accession>A0A443SNA4</accession>
<evidence type="ECO:0000313" key="5">
    <source>
        <dbReference type="EMBL" id="RWS29007.1"/>
    </source>
</evidence>
<evidence type="ECO:0000256" key="2">
    <source>
        <dbReference type="ARBA" id="ARBA00022840"/>
    </source>
</evidence>